<evidence type="ECO:0000313" key="5">
    <source>
        <dbReference type="Proteomes" id="UP000629596"/>
    </source>
</evidence>
<dbReference type="RefSeq" id="WP_115499945.1">
    <property type="nucleotide sequence ID" value="NZ_JACRTI010000028.1"/>
</dbReference>
<evidence type="ECO:0000313" key="4">
    <source>
        <dbReference type="Proteomes" id="UP000256321"/>
    </source>
</evidence>
<dbReference type="Proteomes" id="UP000629596">
    <property type="component" value="Unassembled WGS sequence"/>
</dbReference>
<feature type="chain" id="PRO_5017782762" description="Lipocalin-like domain-containing protein" evidence="1">
    <location>
        <begin position="20"/>
        <end position="277"/>
    </location>
</feature>
<keyword evidence="1" id="KW-0732">Signal</keyword>
<dbReference type="AlphaFoldDB" id="A0A3D8HCZ2"/>
<feature type="signal peptide" evidence="1">
    <location>
        <begin position="1"/>
        <end position="19"/>
    </location>
</feature>
<gene>
    <name evidence="3" type="ORF">DWU89_12375</name>
    <name evidence="2" type="ORF">H8784_12055</name>
</gene>
<accession>A0A3D8HCZ2</accession>
<sequence>MKRIIIALFSLLAIFQLSCNPIEEEHKQGSTIAESELNLDVYPLTEGGNKIVMINRTPMIGSHWNYGSGISVRQQDTVLVPFLGEKEIVFTGICSGGTVSTSRKVIIDKILYPIEDEWALFAGTDRNGKTWMWDYTSPDDVVWGNGGYPGNTAPAWATIKAGDMDEQDPEVGKDGVMLFDLNGAANFTKISQTGQVVERGSFQFDMTKQKLMADGTPWSIGTLTIIDGTVLKGVSPNEGGKTVHEFDILKLTEDKMVLAHVLNNGWEAWFWCFKVKK</sequence>
<dbReference type="EMBL" id="QREV01000028">
    <property type="protein sequence ID" value="RDU48853.1"/>
    <property type="molecule type" value="Genomic_DNA"/>
</dbReference>
<keyword evidence="5" id="KW-1185">Reference proteome</keyword>
<protein>
    <recommendedName>
        <fullName evidence="6">Lipocalin-like domain-containing protein</fullName>
    </recommendedName>
</protein>
<evidence type="ECO:0000313" key="3">
    <source>
        <dbReference type="EMBL" id="RDU48853.1"/>
    </source>
</evidence>
<evidence type="ECO:0000313" key="2">
    <source>
        <dbReference type="EMBL" id="MBC8602442.1"/>
    </source>
</evidence>
<evidence type="ECO:0008006" key="6">
    <source>
        <dbReference type="Google" id="ProtNLM"/>
    </source>
</evidence>
<organism evidence="3 4">
    <name type="scientific">Parabacteroides acidifaciens</name>
    <dbReference type="NCBI Taxonomy" id="2290935"/>
    <lineage>
        <taxon>Bacteria</taxon>
        <taxon>Pseudomonadati</taxon>
        <taxon>Bacteroidota</taxon>
        <taxon>Bacteroidia</taxon>
        <taxon>Bacteroidales</taxon>
        <taxon>Tannerellaceae</taxon>
        <taxon>Parabacteroides</taxon>
    </lineage>
</organism>
<name>A0A3D8HCZ2_9BACT</name>
<dbReference type="EMBL" id="JACRTI010000028">
    <property type="protein sequence ID" value="MBC8602442.1"/>
    <property type="molecule type" value="Genomic_DNA"/>
</dbReference>
<dbReference type="Proteomes" id="UP000256321">
    <property type="component" value="Unassembled WGS sequence"/>
</dbReference>
<evidence type="ECO:0000256" key="1">
    <source>
        <dbReference type="SAM" id="SignalP"/>
    </source>
</evidence>
<reference evidence="3 4" key="1">
    <citation type="submission" date="2018-07" db="EMBL/GenBank/DDBJ databases">
        <title>Parabacteroides acidifaciens nov. sp., isolated from human feces.</title>
        <authorList>
            <person name="Wang Y.J."/>
        </authorList>
    </citation>
    <scope>NUCLEOTIDE SEQUENCE [LARGE SCALE GENOMIC DNA]</scope>
    <source>
        <strain evidence="3 4">426-9</strain>
    </source>
</reference>
<proteinExistence type="predicted"/>
<reference evidence="2 5" key="2">
    <citation type="submission" date="2020-08" db="EMBL/GenBank/DDBJ databases">
        <title>Genome public.</title>
        <authorList>
            <person name="Liu C."/>
            <person name="Sun Q."/>
        </authorList>
    </citation>
    <scope>NUCLEOTIDE SEQUENCE [LARGE SCALE GENOMIC DNA]</scope>
    <source>
        <strain evidence="2 5">426_9</strain>
    </source>
</reference>
<comment type="caution">
    <text evidence="3">The sequence shown here is derived from an EMBL/GenBank/DDBJ whole genome shotgun (WGS) entry which is preliminary data.</text>
</comment>